<dbReference type="PANTHER" id="PTHR30349">
    <property type="entry name" value="PHAGE INTEGRASE-RELATED"/>
    <property type="match status" value="1"/>
</dbReference>
<dbReference type="AlphaFoldDB" id="X1EWV3"/>
<dbReference type="Gene3D" id="1.10.443.10">
    <property type="entry name" value="Intergrase catalytic core"/>
    <property type="match status" value="1"/>
</dbReference>
<evidence type="ECO:0000256" key="1">
    <source>
        <dbReference type="ARBA" id="ARBA00023172"/>
    </source>
</evidence>
<dbReference type="InterPro" id="IPR050090">
    <property type="entry name" value="Tyrosine_recombinase_XerCD"/>
</dbReference>
<dbReference type="GO" id="GO:0015074">
    <property type="term" value="P:DNA integration"/>
    <property type="evidence" value="ECO:0007669"/>
    <property type="project" value="InterPro"/>
</dbReference>
<protein>
    <recommendedName>
        <fullName evidence="2">Tyr recombinase domain-containing protein</fullName>
    </recommendedName>
</protein>
<sequence length="153" mass="18198">MACFYTEGDKLLKLRSSSPSFLIDYLHLREQKTKKEKKIKLNKAVKEALEYYFKKATVTDPDNYLFTSYRSNKKLDRIRVWQMIKNWCKEVELESERIGTHTLRKTWGYQARKKGITIEQISEKLGHRSSIVTKRYIGINQDEINKIEDEVCL</sequence>
<evidence type="ECO:0000313" key="3">
    <source>
        <dbReference type="EMBL" id="GAH37881.1"/>
    </source>
</evidence>
<dbReference type="InterPro" id="IPR002104">
    <property type="entry name" value="Integrase_catalytic"/>
</dbReference>
<name>X1EWV3_9ZZZZ</name>
<dbReference type="EMBL" id="BARU01005539">
    <property type="protein sequence ID" value="GAH37881.1"/>
    <property type="molecule type" value="Genomic_DNA"/>
</dbReference>
<reference evidence="3" key="1">
    <citation type="journal article" date="2014" name="Front. Microbiol.">
        <title>High frequency of phylogenetically diverse reductive dehalogenase-homologous genes in deep subseafloor sedimentary metagenomes.</title>
        <authorList>
            <person name="Kawai M."/>
            <person name="Futagami T."/>
            <person name="Toyoda A."/>
            <person name="Takaki Y."/>
            <person name="Nishi S."/>
            <person name="Hori S."/>
            <person name="Arai W."/>
            <person name="Tsubouchi T."/>
            <person name="Morono Y."/>
            <person name="Uchiyama I."/>
            <person name="Ito T."/>
            <person name="Fujiyama A."/>
            <person name="Inagaki F."/>
            <person name="Takami H."/>
        </authorList>
    </citation>
    <scope>NUCLEOTIDE SEQUENCE</scope>
    <source>
        <strain evidence="3">Expedition CK06-06</strain>
    </source>
</reference>
<dbReference type="GO" id="GO:0003677">
    <property type="term" value="F:DNA binding"/>
    <property type="evidence" value="ECO:0007669"/>
    <property type="project" value="InterPro"/>
</dbReference>
<gene>
    <name evidence="3" type="ORF">S03H2_10816</name>
</gene>
<keyword evidence="1" id="KW-0233">DNA recombination</keyword>
<comment type="caution">
    <text evidence="3">The sequence shown here is derived from an EMBL/GenBank/DDBJ whole genome shotgun (WGS) entry which is preliminary data.</text>
</comment>
<dbReference type="PANTHER" id="PTHR30349:SF82">
    <property type="entry name" value="INTEGRASE_RECOMBINASE YOEC-RELATED"/>
    <property type="match status" value="1"/>
</dbReference>
<organism evidence="3">
    <name type="scientific">marine sediment metagenome</name>
    <dbReference type="NCBI Taxonomy" id="412755"/>
    <lineage>
        <taxon>unclassified sequences</taxon>
        <taxon>metagenomes</taxon>
        <taxon>ecological metagenomes</taxon>
    </lineage>
</organism>
<dbReference type="GO" id="GO:0006310">
    <property type="term" value="P:DNA recombination"/>
    <property type="evidence" value="ECO:0007669"/>
    <property type="project" value="UniProtKB-KW"/>
</dbReference>
<dbReference type="SUPFAM" id="SSF56349">
    <property type="entry name" value="DNA breaking-rejoining enzymes"/>
    <property type="match status" value="1"/>
</dbReference>
<dbReference type="Pfam" id="PF00589">
    <property type="entry name" value="Phage_integrase"/>
    <property type="match status" value="1"/>
</dbReference>
<dbReference type="PROSITE" id="PS51898">
    <property type="entry name" value="TYR_RECOMBINASE"/>
    <property type="match status" value="1"/>
</dbReference>
<feature type="domain" description="Tyr recombinase" evidence="2">
    <location>
        <begin position="1"/>
        <end position="149"/>
    </location>
</feature>
<dbReference type="InterPro" id="IPR013762">
    <property type="entry name" value="Integrase-like_cat_sf"/>
</dbReference>
<evidence type="ECO:0000259" key="2">
    <source>
        <dbReference type="PROSITE" id="PS51898"/>
    </source>
</evidence>
<proteinExistence type="predicted"/>
<accession>X1EWV3</accession>
<dbReference type="InterPro" id="IPR011010">
    <property type="entry name" value="DNA_brk_join_enz"/>
</dbReference>